<accession>A0AA88D6K2</accession>
<sequence>MIQNKEASSAIGSESAKAKGIRAYGSHTQQPKINTSSVTHSLHHLDIIVAQQRGNIKHQEVTINELVITSRQAVESPFISLHQRTLLSRGKLPSGPHDLDINQIHHQVNSHQKKTNNNEEQLSFASSCKAITSNKLIACNTRSKSPFQLNKSPIDSSFMARSSNIGSMSIGDMLTFLYGTSTDSNQRSSSHQSH</sequence>
<organism evidence="2 3">
    <name type="scientific">Ficus carica</name>
    <name type="common">Common fig</name>
    <dbReference type="NCBI Taxonomy" id="3494"/>
    <lineage>
        <taxon>Eukaryota</taxon>
        <taxon>Viridiplantae</taxon>
        <taxon>Streptophyta</taxon>
        <taxon>Embryophyta</taxon>
        <taxon>Tracheophyta</taxon>
        <taxon>Spermatophyta</taxon>
        <taxon>Magnoliopsida</taxon>
        <taxon>eudicotyledons</taxon>
        <taxon>Gunneridae</taxon>
        <taxon>Pentapetalae</taxon>
        <taxon>rosids</taxon>
        <taxon>fabids</taxon>
        <taxon>Rosales</taxon>
        <taxon>Moraceae</taxon>
        <taxon>Ficeae</taxon>
        <taxon>Ficus</taxon>
    </lineage>
</organism>
<evidence type="ECO:0000256" key="1">
    <source>
        <dbReference type="SAM" id="MobiDB-lite"/>
    </source>
</evidence>
<protein>
    <submittedName>
        <fullName evidence="2">Uncharacterized protein</fullName>
    </submittedName>
</protein>
<feature type="compositionally biased region" description="Polar residues" evidence="1">
    <location>
        <begin position="1"/>
        <end position="12"/>
    </location>
</feature>
<gene>
    <name evidence="2" type="ORF">TIFTF001_016858</name>
</gene>
<comment type="caution">
    <text evidence="2">The sequence shown here is derived from an EMBL/GenBank/DDBJ whole genome shotgun (WGS) entry which is preliminary data.</text>
</comment>
<dbReference type="Proteomes" id="UP001187192">
    <property type="component" value="Unassembled WGS sequence"/>
</dbReference>
<proteinExistence type="predicted"/>
<dbReference type="EMBL" id="BTGU01000026">
    <property type="protein sequence ID" value="GMN47693.1"/>
    <property type="molecule type" value="Genomic_DNA"/>
</dbReference>
<reference evidence="2" key="1">
    <citation type="submission" date="2023-07" db="EMBL/GenBank/DDBJ databases">
        <title>draft genome sequence of fig (Ficus carica).</title>
        <authorList>
            <person name="Takahashi T."/>
            <person name="Nishimura K."/>
        </authorList>
    </citation>
    <scope>NUCLEOTIDE SEQUENCE</scope>
</reference>
<keyword evidence="3" id="KW-1185">Reference proteome</keyword>
<name>A0AA88D6K2_FICCA</name>
<evidence type="ECO:0000313" key="2">
    <source>
        <dbReference type="EMBL" id="GMN47693.1"/>
    </source>
</evidence>
<feature type="region of interest" description="Disordered" evidence="1">
    <location>
        <begin position="1"/>
        <end position="33"/>
    </location>
</feature>
<dbReference type="AlphaFoldDB" id="A0AA88D6K2"/>
<evidence type="ECO:0000313" key="3">
    <source>
        <dbReference type="Proteomes" id="UP001187192"/>
    </source>
</evidence>